<dbReference type="PANTHER" id="PTHR33129">
    <property type="entry name" value="PROTEIN KINASE DOMAIN-CONTAINING PROTEIN-RELATED"/>
    <property type="match status" value="1"/>
</dbReference>
<feature type="region of interest" description="Disordered" evidence="1">
    <location>
        <begin position="234"/>
        <end position="291"/>
    </location>
</feature>
<gene>
    <name evidence="2" type="ORF">BT96DRAFT_1018915</name>
</gene>
<dbReference type="InterPro" id="IPR052980">
    <property type="entry name" value="Crinkler_effector"/>
</dbReference>
<name>A0A6A4HTV8_9AGAR</name>
<dbReference type="EMBL" id="ML769457">
    <property type="protein sequence ID" value="KAE9400364.1"/>
    <property type="molecule type" value="Genomic_DNA"/>
</dbReference>
<organism evidence="2 3">
    <name type="scientific">Gymnopus androsaceus JB14</name>
    <dbReference type="NCBI Taxonomy" id="1447944"/>
    <lineage>
        <taxon>Eukaryota</taxon>
        <taxon>Fungi</taxon>
        <taxon>Dikarya</taxon>
        <taxon>Basidiomycota</taxon>
        <taxon>Agaricomycotina</taxon>
        <taxon>Agaricomycetes</taxon>
        <taxon>Agaricomycetidae</taxon>
        <taxon>Agaricales</taxon>
        <taxon>Marasmiineae</taxon>
        <taxon>Omphalotaceae</taxon>
        <taxon>Gymnopus</taxon>
    </lineage>
</organism>
<evidence type="ECO:0000256" key="1">
    <source>
        <dbReference type="SAM" id="MobiDB-lite"/>
    </source>
</evidence>
<dbReference type="Proteomes" id="UP000799118">
    <property type="component" value="Unassembled WGS sequence"/>
</dbReference>
<keyword evidence="3" id="KW-1185">Reference proteome</keyword>
<reference evidence="2" key="1">
    <citation type="journal article" date="2019" name="Environ. Microbiol.">
        <title>Fungal ecological strategies reflected in gene transcription - a case study of two litter decomposers.</title>
        <authorList>
            <person name="Barbi F."/>
            <person name="Kohler A."/>
            <person name="Barry K."/>
            <person name="Baskaran P."/>
            <person name="Daum C."/>
            <person name="Fauchery L."/>
            <person name="Ihrmark K."/>
            <person name="Kuo A."/>
            <person name="LaButti K."/>
            <person name="Lipzen A."/>
            <person name="Morin E."/>
            <person name="Grigoriev I.V."/>
            <person name="Henrissat B."/>
            <person name="Lindahl B."/>
            <person name="Martin F."/>
        </authorList>
    </citation>
    <scope>NUCLEOTIDE SEQUENCE</scope>
    <source>
        <strain evidence="2">JB14</strain>
    </source>
</reference>
<accession>A0A6A4HTV8</accession>
<evidence type="ECO:0000313" key="3">
    <source>
        <dbReference type="Proteomes" id="UP000799118"/>
    </source>
</evidence>
<dbReference type="OrthoDB" id="2340858at2759"/>
<sequence>MSLWPTRLDDCRSMVLVLASYPAMVKRLFGRYQREATNRSGVLITGQPGIGKSVFLWYLLAVLLTLKDDSPVRRAPVLLYHDVHIILFYDDRAYTPISPSTFDFTALPEVDTSNAIWALIDVDDTTGEPAGLAGARGVFPIQAASPDPKRYRNWLRKRKAVMWGFPFWTVEELLAGWKVQKQYAETIADIDYWLNHRDDPVKPEFELHLIHRTTLEDALFSGQNFIHNEQEDKIFEDEQGDETVEEEQRDETVEDEDEDMHMAEYPGNDTQEQAQKATEETKEQQQPVSSINPEEAAKILLSHAITKYGWAARDVYEYLHSPAAVVDSHEYALKLRAEAVWEDTFKFVQHFVVTRDAFAGDVPHSHRIIAIKLSSEVVGTSLKENDKWFPIIKSDYITGEMDQKLLQLTEEKCQNYYATFKEMGSDGASVAGCVYETIVHDKICKGIPLLSLQPMFPVKKNTARTSFTITSTSPVPLNRLAFPSSTRFPLRYGNLLEVFTLDKYYIPLSHSNPLFDAFFFSKGQNESFVVLTISQVSTEMNHGGSPKALSLVEIIKKTAECSFGMPVHVRYLLICPEFLPDHRGWEFPLKGYKVAIRGPMFYLGLPVPYEDPFNAEEKLNKKAQQNPLVEDPPVQQARRILCKRQKVTPGD</sequence>
<evidence type="ECO:0000313" key="2">
    <source>
        <dbReference type="EMBL" id="KAE9400364.1"/>
    </source>
</evidence>
<dbReference type="AlphaFoldDB" id="A0A6A4HTV8"/>
<protein>
    <submittedName>
        <fullName evidence="2">Uncharacterized protein</fullName>
    </submittedName>
</protein>
<proteinExistence type="predicted"/>
<dbReference type="PANTHER" id="PTHR33129:SF1">
    <property type="entry name" value="ATP-BINDING PROTEIN"/>
    <property type="match status" value="1"/>
</dbReference>
<feature type="compositionally biased region" description="Acidic residues" evidence="1">
    <location>
        <begin position="234"/>
        <end position="259"/>
    </location>
</feature>